<dbReference type="PANTHER" id="PTHR30173:SF43">
    <property type="entry name" value="ECF RNA POLYMERASE SIGMA FACTOR SIGI-RELATED"/>
    <property type="match status" value="1"/>
</dbReference>
<evidence type="ECO:0000256" key="1">
    <source>
        <dbReference type="SAM" id="MobiDB-lite"/>
    </source>
</evidence>
<keyword evidence="3" id="KW-1185">Reference proteome</keyword>
<sequence length="256" mass="27653">MWHSDEATPITELLDERRALLALVRGMLGSGSELDSVVDETYRRWYELSGPVRARIEAPGSWLTNVAGGICLARLALPVRGEARAGGDIVWQVEAGPGEPADHARHSLRRRRLEPTTPQQHDAVVRAVRQACAARDAAGLASLLACDVTAYFDGGGKIRALVEPVHGSERVARTLLTLLSGHAPTTLRAQSVNGRTGLVVRYGHQVAAVIGLDVTVRHVVQVWVTLNPDKLRSWNPPGPPPSPRPGRRPRGRTSAS</sequence>
<dbReference type="SUPFAM" id="SSF54427">
    <property type="entry name" value="NTF2-like"/>
    <property type="match status" value="1"/>
</dbReference>
<name>A0ABP9IQY5_9ACTN</name>
<dbReference type="EMBL" id="BAABKB010000004">
    <property type="protein sequence ID" value="GAA5005277.1"/>
    <property type="molecule type" value="Genomic_DNA"/>
</dbReference>
<gene>
    <name evidence="2" type="ORF">GCM10023335_22030</name>
</gene>
<reference evidence="3" key="1">
    <citation type="journal article" date="2019" name="Int. J. Syst. Evol. Microbiol.">
        <title>The Global Catalogue of Microorganisms (GCM) 10K type strain sequencing project: providing services to taxonomists for standard genome sequencing and annotation.</title>
        <authorList>
            <consortium name="The Broad Institute Genomics Platform"/>
            <consortium name="The Broad Institute Genome Sequencing Center for Infectious Disease"/>
            <person name="Wu L."/>
            <person name="Ma J."/>
        </authorList>
    </citation>
    <scope>NUCLEOTIDE SEQUENCE [LARGE SCALE GENOMIC DNA]</scope>
    <source>
        <strain evidence="3">JCM 18409</strain>
    </source>
</reference>
<feature type="region of interest" description="Disordered" evidence="1">
    <location>
        <begin position="230"/>
        <end position="256"/>
    </location>
</feature>
<evidence type="ECO:0000313" key="3">
    <source>
        <dbReference type="Proteomes" id="UP001501759"/>
    </source>
</evidence>
<dbReference type="Gene3D" id="3.10.450.50">
    <property type="match status" value="1"/>
</dbReference>
<accession>A0ABP9IQY5</accession>
<dbReference type="RefSeq" id="WP_345645391.1">
    <property type="nucleotide sequence ID" value="NZ_BAABKB010000004.1"/>
</dbReference>
<dbReference type="InterPro" id="IPR052704">
    <property type="entry name" value="ECF_Sigma-70_Domain"/>
</dbReference>
<dbReference type="Proteomes" id="UP001501759">
    <property type="component" value="Unassembled WGS sequence"/>
</dbReference>
<comment type="caution">
    <text evidence="2">The sequence shown here is derived from an EMBL/GenBank/DDBJ whole genome shotgun (WGS) entry which is preliminary data.</text>
</comment>
<evidence type="ECO:0000313" key="2">
    <source>
        <dbReference type="EMBL" id="GAA5005277.1"/>
    </source>
</evidence>
<feature type="compositionally biased region" description="Basic residues" evidence="1">
    <location>
        <begin position="245"/>
        <end position="256"/>
    </location>
</feature>
<dbReference type="InterPro" id="IPR032710">
    <property type="entry name" value="NTF2-like_dom_sf"/>
</dbReference>
<proteinExistence type="predicted"/>
<organism evidence="2 3">
    <name type="scientific">Streptomyces siamensis</name>
    <dbReference type="NCBI Taxonomy" id="1274986"/>
    <lineage>
        <taxon>Bacteria</taxon>
        <taxon>Bacillati</taxon>
        <taxon>Actinomycetota</taxon>
        <taxon>Actinomycetes</taxon>
        <taxon>Kitasatosporales</taxon>
        <taxon>Streptomycetaceae</taxon>
        <taxon>Streptomyces</taxon>
    </lineage>
</organism>
<dbReference type="PANTHER" id="PTHR30173">
    <property type="entry name" value="SIGMA 19 FACTOR"/>
    <property type="match status" value="1"/>
</dbReference>
<protein>
    <submittedName>
        <fullName evidence="2">RNA polymerase sigma factor</fullName>
    </submittedName>
</protein>